<evidence type="ECO:0000256" key="1">
    <source>
        <dbReference type="SAM" id="SignalP"/>
    </source>
</evidence>
<organism evidence="2 3">
    <name type="scientific">Fusarium acuminatum</name>
    <dbReference type="NCBI Taxonomy" id="5515"/>
    <lineage>
        <taxon>Eukaryota</taxon>
        <taxon>Fungi</taxon>
        <taxon>Dikarya</taxon>
        <taxon>Ascomycota</taxon>
        <taxon>Pezizomycotina</taxon>
        <taxon>Sordariomycetes</taxon>
        <taxon>Hypocreomycetidae</taxon>
        <taxon>Hypocreales</taxon>
        <taxon>Nectriaceae</taxon>
        <taxon>Fusarium</taxon>
        <taxon>Fusarium tricinctum species complex</taxon>
    </lineage>
</organism>
<dbReference type="EMBL" id="CP151267">
    <property type="protein sequence ID" value="WZH50381.1"/>
    <property type="molecule type" value="Genomic_DNA"/>
</dbReference>
<reference evidence="2 3" key="1">
    <citation type="submission" date="2024-04" db="EMBL/GenBank/DDBJ databases">
        <title>Complete genome sequence of Fusarium acuminatum.</title>
        <authorList>
            <person name="Lan B."/>
        </authorList>
    </citation>
    <scope>NUCLEOTIDE SEQUENCE [LARGE SCALE GENOMIC DNA]</scope>
    <source>
        <strain evidence="2">1A</strain>
    </source>
</reference>
<feature type="signal peptide" evidence="1">
    <location>
        <begin position="1"/>
        <end position="18"/>
    </location>
</feature>
<accession>A0ABZ2XC00</accession>
<evidence type="ECO:0000313" key="2">
    <source>
        <dbReference type="EMBL" id="WZH50381.1"/>
    </source>
</evidence>
<feature type="chain" id="PRO_5047236230" evidence="1">
    <location>
        <begin position="19"/>
        <end position="134"/>
    </location>
</feature>
<dbReference type="Proteomes" id="UP001489902">
    <property type="component" value="Chromosome 8"/>
</dbReference>
<evidence type="ECO:0000313" key="3">
    <source>
        <dbReference type="Proteomes" id="UP001489902"/>
    </source>
</evidence>
<keyword evidence="1" id="KW-0732">Signal</keyword>
<protein>
    <submittedName>
        <fullName evidence="2">Uncharacterized protein</fullName>
    </submittedName>
</protein>
<name>A0ABZ2XC00_9HYPO</name>
<gene>
    <name evidence="2" type="ORF">QYS62_011625</name>
</gene>
<keyword evidence="3" id="KW-1185">Reference proteome</keyword>
<sequence length="134" mass="13872">MKLTAIITLATFVGSAISISVKDSATPVGGTPGSPACLRQCLITIAPEDGASKQISEGFAGSCREYAQRELKGANRAVDGGRLNINGVGNILVIDFVKNGRDRRASFTNCKNAVFTGAQCSIKEGGCTFQAQSG</sequence>
<proteinExistence type="predicted"/>